<reference evidence="2" key="1">
    <citation type="journal article" date="2020" name="J. Eukaryot. Microbiol.">
        <title>De novo Sequencing, Assembly and Annotation of the Transcriptome for the Free-Living Testate Amoeba Arcella intermedia.</title>
        <authorList>
            <person name="Ribeiro G.M."/>
            <person name="Porfirio-Sousa A.L."/>
            <person name="Maurer-Alcala X.X."/>
            <person name="Katz L.A."/>
            <person name="Lahr D.J.G."/>
        </authorList>
    </citation>
    <scope>NUCLEOTIDE SEQUENCE</scope>
</reference>
<evidence type="ECO:0000256" key="1">
    <source>
        <dbReference type="SAM" id="MobiDB-lite"/>
    </source>
</evidence>
<dbReference type="EMBL" id="GIBP01008850">
    <property type="protein sequence ID" value="NDV37819.1"/>
    <property type="molecule type" value="Transcribed_RNA"/>
</dbReference>
<protein>
    <submittedName>
        <fullName evidence="2">Uncharacterized protein</fullName>
    </submittedName>
</protein>
<proteinExistence type="predicted"/>
<evidence type="ECO:0000313" key="2">
    <source>
        <dbReference type="EMBL" id="NDV37819.1"/>
    </source>
</evidence>
<feature type="region of interest" description="Disordered" evidence="1">
    <location>
        <begin position="1"/>
        <end position="149"/>
    </location>
</feature>
<organism evidence="2">
    <name type="scientific">Arcella intermedia</name>
    <dbReference type="NCBI Taxonomy" id="1963864"/>
    <lineage>
        <taxon>Eukaryota</taxon>
        <taxon>Amoebozoa</taxon>
        <taxon>Tubulinea</taxon>
        <taxon>Elardia</taxon>
        <taxon>Arcellinida</taxon>
        <taxon>Sphaerothecina</taxon>
        <taxon>Arcellidae</taxon>
        <taxon>Arcella</taxon>
    </lineage>
</organism>
<feature type="compositionally biased region" description="Basic and acidic residues" evidence="1">
    <location>
        <begin position="81"/>
        <end position="122"/>
    </location>
</feature>
<feature type="compositionally biased region" description="Acidic residues" evidence="1">
    <location>
        <begin position="139"/>
        <end position="149"/>
    </location>
</feature>
<accession>A0A6B2LKZ6</accession>
<dbReference type="AlphaFoldDB" id="A0A6B2LKZ6"/>
<sequence length="163" mass="16138">MLEVGHAGLGAGRARGLAEAGLEEGEGEVGGEGGGHEGGGGGDGEGEAGGGEGGDDEEDHEAAYVGPHVEDPEGDVPPGGGEHDAYHCDLHHDGCVPEPHEDPAEDHPPEGPEVHPEGHHCAACEGGEEEEGGCVAESDAVDEEAEEVGCEDVGGVVGCVEEA</sequence>
<name>A0A6B2LKZ6_9EUKA</name>
<feature type="compositionally biased region" description="Gly residues" evidence="1">
    <location>
        <begin position="30"/>
        <end position="52"/>
    </location>
</feature>